<protein>
    <submittedName>
        <fullName evidence="2">Uncharacterized protein</fullName>
    </submittedName>
</protein>
<comment type="caution">
    <text evidence="2">The sequence shown here is derived from an EMBL/GenBank/DDBJ whole genome shotgun (WGS) entry which is preliminary data.</text>
</comment>
<dbReference type="Proteomes" id="UP000295578">
    <property type="component" value="Unassembled WGS sequence"/>
</dbReference>
<evidence type="ECO:0000313" key="2">
    <source>
        <dbReference type="EMBL" id="TDD79602.1"/>
    </source>
</evidence>
<reference evidence="2 3" key="1">
    <citation type="submission" date="2019-03" db="EMBL/GenBank/DDBJ databases">
        <title>Draft genome sequences of novel Actinobacteria.</title>
        <authorList>
            <person name="Sahin N."/>
            <person name="Ay H."/>
            <person name="Saygin H."/>
        </authorList>
    </citation>
    <scope>NUCLEOTIDE SEQUENCE [LARGE SCALE GENOMIC DNA]</scope>
    <source>
        <strain evidence="2 3">DSM 45941</strain>
    </source>
</reference>
<keyword evidence="1" id="KW-1133">Transmembrane helix</keyword>
<keyword evidence="3" id="KW-1185">Reference proteome</keyword>
<dbReference type="OrthoDB" id="3483950at2"/>
<organism evidence="2 3">
    <name type="scientific">Actinomadura darangshiensis</name>
    <dbReference type="NCBI Taxonomy" id="705336"/>
    <lineage>
        <taxon>Bacteria</taxon>
        <taxon>Bacillati</taxon>
        <taxon>Actinomycetota</taxon>
        <taxon>Actinomycetes</taxon>
        <taxon>Streptosporangiales</taxon>
        <taxon>Thermomonosporaceae</taxon>
        <taxon>Actinomadura</taxon>
    </lineage>
</organism>
<dbReference type="RefSeq" id="WP_132199511.1">
    <property type="nucleotide sequence ID" value="NZ_SMKY01000108.1"/>
</dbReference>
<keyword evidence="1" id="KW-0472">Membrane</keyword>
<name>A0A4R5B8F5_9ACTN</name>
<dbReference type="AlphaFoldDB" id="A0A4R5B8F5"/>
<evidence type="ECO:0000313" key="3">
    <source>
        <dbReference type="Proteomes" id="UP000295578"/>
    </source>
</evidence>
<keyword evidence="1" id="KW-0812">Transmembrane</keyword>
<dbReference type="EMBL" id="SMKY01000108">
    <property type="protein sequence ID" value="TDD79602.1"/>
    <property type="molecule type" value="Genomic_DNA"/>
</dbReference>
<feature type="transmembrane region" description="Helical" evidence="1">
    <location>
        <begin position="38"/>
        <end position="60"/>
    </location>
</feature>
<feature type="transmembrane region" description="Helical" evidence="1">
    <location>
        <begin position="80"/>
        <end position="100"/>
    </location>
</feature>
<gene>
    <name evidence="2" type="ORF">E1293_22925</name>
</gene>
<accession>A0A4R5B8F5</accession>
<proteinExistence type="predicted"/>
<evidence type="ECO:0000256" key="1">
    <source>
        <dbReference type="SAM" id="Phobius"/>
    </source>
</evidence>
<feature type="transmembrane region" description="Helical" evidence="1">
    <location>
        <begin position="139"/>
        <end position="160"/>
    </location>
</feature>
<sequence length="167" mass="17044">MGSAYRPSARPGPADGTGPERLAWVPHLDGRAAGTRAAAARLLISWAVALGVWTLGTLLARRLMPSGEAAVPVNELGEVLRGHLPCILTGLLATMAAGLYHRDGSAGAYRLSGILLVPVLAAPAGVVIGLPMAATGLGALVYVTEALLGAVLGLLVANWFRAGGDHW</sequence>
<feature type="transmembrane region" description="Helical" evidence="1">
    <location>
        <begin position="112"/>
        <end position="133"/>
    </location>
</feature>